<comment type="similarity">
    <text evidence="2 9">Belongs to the TRAFAC class OBG-HflX-like GTPase superfamily. OBG GTPase family.</text>
</comment>
<dbReference type="InterPro" id="IPR036346">
    <property type="entry name" value="GTP-bd_prot_GTP1/OBG_C_sf"/>
</dbReference>
<dbReference type="PANTHER" id="PTHR11702:SF31">
    <property type="entry name" value="MITOCHONDRIAL RIBOSOME-ASSOCIATED GTPASE 2"/>
    <property type="match status" value="1"/>
</dbReference>
<dbReference type="InterPro" id="IPR027417">
    <property type="entry name" value="P-loop_NTPase"/>
</dbReference>
<proteinExistence type="inferred from homology"/>
<dbReference type="SUPFAM" id="SSF82051">
    <property type="entry name" value="Obg GTP-binding protein N-terminal domain"/>
    <property type="match status" value="1"/>
</dbReference>
<evidence type="ECO:0000259" key="10">
    <source>
        <dbReference type="PROSITE" id="PS51710"/>
    </source>
</evidence>
<dbReference type="NCBIfam" id="TIGR03595">
    <property type="entry name" value="Obg_CgtA_exten"/>
    <property type="match status" value="1"/>
</dbReference>
<dbReference type="NCBIfam" id="TIGR00231">
    <property type="entry name" value="small_GTP"/>
    <property type="match status" value="1"/>
</dbReference>
<evidence type="ECO:0000259" key="12">
    <source>
        <dbReference type="PROSITE" id="PS51883"/>
    </source>
</evidence>
<dbReference type="SUPFAM" id="SSF52540">
    <property type="entry name" value="P-loop containing nucleoside triphosphate hydrolases"/>
    <property type="match status" value="1"/>
</dbReference>
<evidence type="ECO:0000256" key="3">
    <source>
        <dbReference type="ARBA" id="ARBA00022490"/>
    </source>
</evidence>
<evidence type="ECO:0000256" key="6">
    <source>
        <dbReference type="ARBA" id="ARBA00022801"/>
    </source>
</evidence>
<dbReference type="PANTHER" id="PTHR11702">
    <property type="entry name" value="DEVELOPMENTALLY REGULATED GTP-BINDING PROTEIN-RELATED"/>
    <property type="match status" value="1"/>
</dbReference>
<keyword evidence="14" id="KW-1185">Reference proteome</keyword>
<feature type="binding site" evidence="9">
    <location>
        <begin position="210"/>
        <end position="213"/>
    </location>
    <ligand>
        <name>GTP</name>
        <dbReference type="ChEBI" id="CHEBI:37565"/>
    </ligand>
</feature>
<comment type="caution">
    <text evidence="13">The sequence shown here is derived from an EMBL/GenBank/DDBJ whole genome shotgun (WGS) entry which is preliminary data.</text>
</comment>
<dbReference type="PROSITE" id="PS00905">
    <property type="entry name" value="GTP1_OBG"/>
    <property type="match status" value="1"/>
</dbReference>
<dbReference type="NCBIfam" id="TIGR02729">
    <property type="entry name" value="Obg_CgtA"/>
    <property type="match status" value="1"/>
</dbReference>
<evidence type="ECO:0000256" key="9">
    <source>
        <dbReference type="HAMAP-Rule" id="MF_01454"/>
    </source>
</evidence>
<protein>
    <recommendedName>
        <fullName evidence="9">GTPase Obg</fullName>
        <ecNumber evidence="9">3.6.5.-</ecNumber>
    </recommendedName>
    <alternativeName>
        <fullName evidence="9">GTP-binding protein Obg</fullName>
    </alternativeName>
</protein>
<feature type="binding site" evidence="9">
    <location>
        <position position="191"/>
    </location>
    <ligand>
        <name>Mg(2+)</name>
        <dbReference type="ChEBI" id="CHEBI:18420"/>
    </ligand>
</feature>
<dbReference type="PROSITE" id="PS51710">
    <property type="entry name" value="G_OBG"/>
    <property type="match status" value="1"/>
</dbReference>
<dbReference type="NCBIfam" id="NF008956">
    <property type="entry name" value="PRK12299.1"/>
    <property type="match status" value="1"/>
</dbReference>
<dbReference type="Pfam" id="PF01926">
    <property type="entry name" value="MMR_HSR1"/>
    <property type="match status" value="1"/>
</dbReference>
<name>A0A3L9ZYM6_9BACT</name>
<dbReference type="HAMAP" id="MF_01454">
    <property type="entry name" value="GTPase_Obg"/>
    <property type="match status" value="1"/>
</dbReference>
<feature type="domain" description="OBG-type G" evidence="10">
    <location>
        <begin position="158"/>
        <end position="325"/>
    </location>
</feature>
<dbReference type="InterPro" id="IPR006169">
    <property type="entry name" value="GTP1_OBG_dom"/>
</dbReference>
<dbReference type="GO" id="GO:0005737">
    <property type="term" value="C:cytoplasm"/>
    <property type="evidence" value="ECO:0007669"/>
    <property type="project" value="UniProtKB-SubCell"/>
</dbReference>
<dbReference type="InterPro" id="IPR006074">
    <property type="entry name" value="GTP1-OBG_CS"/>
</dbReference>
<sequence length="422" mass="46744">MAKFIDEVDLLVQAGKGGNGIISFRREANVDRGGPDGGDGGDGGSIYFLGDTGQNTLLNLYLEKHLKAEDGENGKPKNAYGAKGQDLVVKVPLGTMVYSNGNLIADVVNEEKYLIAKGGIGGKGNLHFKSSRNTAPRICENGTLGEKFDLHLTLKVLADVGFVGKPSAGKSTILSLISNAKPKIADYEFTTLVPQLGLVKYYENSFVAADLPGIIKNASEGKGLGIQFLKHIERCKVIAHIIDFGSLDKNPIEDYKIINNELKSYNLRLEKLPQVVIANKSDLEGFEKNLKTFKAKFPKVKIVENSAFINPNIIEIKGEIWKILQKVKDINTEKAKDEVVVIKFSQDPIKINKLNANTWEISGENVYKIYDKIPLVSRDNLWRLNAKLRDLGVFELIKQTGVKNGDTIKIRDFEFTWDEENF</sequence>
<dbReference type="Gene3D" id="3.30.300.350">
    <property type="entry name" value="GTP-binding protein OBG, C-terminal domain"/>
    <property type="match status" value="1"/>
</dbReference>
<feature type="binding site" evidence="9">
    <location>
        <position position="171"/>
    </location>
    <ligand>
        <name>Mg(2+)</name>
        <dbReference type="ChEBI" id="CHEBI:18420"/>
    </ligand>
</feature>
<evidence type="ECO:0000256" key="4">
    <source>
        <dbReference type="ARBA" id="ARBA00022723"/>
    </source>
</evidence>
<feature type="binding site" evidence="9">
    <location>
        <begin position="306"/>
        <end position="308"/>
    </location>
    <ligand>
        <name>GTP</name>
        <dbReference type="ChEBI" id="CHEBI:37565"/>
    </ligand>
</feature>
<evidence type="ECO:0000259" key="11">
    <source>
        <dbReference type="PROSITE" id="PS51881"/>
    </source>
</evidence>
<evidence type="ECO:0000256" key="2">
    <source>
        <dbReference type="ARBA" id="ARBA00007699"/>
    </source>
</evidence>
<gene>
    <name evidence="9" type="primary">obg</name>
    <name evidence="13" type="ORF">JN00_0400</name>
</gene>
<dbReference type="InterPro" id="IPR006073">
    <property type="entry name" value="GTP-bd"/>
</dbReference>
<evidence type="ECO:0000256" key="8">
    <source>
        <dbReference type="ARBA" id="ARBA00023134"/>
    </source>
</evidence>
<dbReference type="FunFam" id="2.70.210.12:FF:000001">
    <property type="entry name" value="GTPase Obg"/>
    <property type="match status" value="1"/>
</dbReference>
<evidence type="ECO:0000256" key="5">
    <source>
        <dbReference type="ARBA" id="ARBA00022741"/>
    </source>
</evidence>
<dbReference type="EC" id="3.6.5.-" evidence="9"/>
<keyword evidence="6 9" id="KW-0378">Hydrolase</keyword>
<dbReference type="PRINTS" id="PR00326">
    <property type="entry name" value="GTP1OBG"/>
</dbReference>
<dbReference type="InterPro" id="IPR036726">
    <property type="entry name" value="GTP1_OBG_dom_sf"/>
</dbReference>
<dbReference type="Pfam" id="PF09269">
    <property type="entry name" value="DUF1967"/>
    <property type="match status" value="1"/>
</dbReference>
<dbReference type="Gene3D" id="2.70.210.12">
    <property type="entry name" value="GTP1/OBG domain"/>
    <property type="match status" value="1"/>
</dbReference>
<dbReference type="PROSITE" id="PS51881">
    <property type="entry name" value="OCT"/>
    <property type="match status" value="1"/>
</dbReference>
<evidence type="ECO:0000313" key="14">
    <source>
        <dbReference type="Proteomes" id="UP000267246"/>
    </source>
</evidence>
<keyword evidence="8 9" id="KW-0342">GTP-binding</keyword>
<feature type="binding site" evidence="9">
    <location>
        <begin position="164"/>
        <end position="171"/>
    </location>
    <ligand>
        <name>GTP</name>
        <dbReference type="ChEBI" id="CHEBI:37565"/>
    </ligand>
</feature>
<dbReference type="EMBL" id="REFI01000008">
    <property type="protein sequence ID" value="RMA77550.1"/>
    <property type="molecule type" value="Genomic_DNA"/>
</dbReference>
<evidence type="ECO:0000256" key="1">
    <source>
        <dbReference type="ARBA" id="ARBA00001946"/>
    </source>
</evidence>
<dbReference type="InterPro" id="IPR015349">
    <property type="entry name" value="OCT_dom"/>
</dbReference>
<dbReference type="AlphaFoldDB" id="A0A3L9ZYM6"/>
<feature type="domain" description="Obg" evidence="12">
    <location>
        <begin position="2"/>
        <end position="157"/>
    </location>
</feature>
<dbReference type="PIRSF" id="PIRSF002401">
    <property type="entry name" value="GTP_bd_Obg/CgtA"/>
    <property type="match status" value="1"/>
</dbReference>
<keyword evidence="3 9" id="KW-0963">Cytoplasm</keyword>
<dbReference type="GO" id="GO:0000287">
    <property type="term" value="F:magnesium ion binding"/>
    <property type="evidence" value="ECO:0007669"/>
    <property type="project" value="InterPro"/>
</dbReference>
<dbReference type="InterPro" id="IPR005225">
    <property type="entry name" value="Small_GTP-bd"/>
</dbReference>
<reference evidence="13 14" key="1">
    <citation type="submission" date="2018-10" db="EMBL/GenBank/DDBJ databases">
        <title>Genomic Encyclopedia of Archaeal and Bacterial Type Strains, Phase II (KMG-II): from individual species to whole genera.</title>
        <authorList>
            <person name="Goeker M."/>
        </authorList>
    </citation>
    <scope>NUCLEOTIDE SEQUENCE [LARGE SCALE GENOMIC DNA]</scope>
    <source>
        <strain evidence="13 14">ATCC 29870</strain>
    </source>
</reference>
<evidence type="ECO:0000313" key="13">
    <source>
        <dbReference type="EMBL" id="RMA77550.1"/>
    </source>
</evidence>
<feature type="binding site" evidence="9">
    <location>
        <begin position="279"/>
        <end position="282"/>
    </location>
    <ligand>
        <name>GTP</name>
        <dbReference type="ChEBI" id="CHEBI:37565"/>
    </ligand>
</feature>
<dbReference type="Gene3D" id="3.40.50.300">
    <property type="entry name" value="P-loop containing nucleotide triphosphate hydrolases"/>
    <property type="match status" value="1"/>
</dbReference>
<keyword evidence="4 9" id="KW-0479">Metal-binding</keyword>
<dbReference type="Proteomes" id="UP000267246">
    <property type="component" value="Unassembled WGS sequence"/>
</dbReference>
<dbReference type="InterPro" id="IPR045086">
    <property type="entry name" value="OBG_GTPase"/>
</dbReference>
<comment type="function">
    <text evidence="9">An essential GTPase which binds GTP, GDP and possibly (p)ppGpp with moderate affinity, with high nucleotide exchange rates and a fairly low GTP hydrolysis rate. Plays a role in control of the cell cycle, stress response, ribosome biogenesis and in those bacteria that undergo differentiation, in morphogenesis control.</text>
</comment>
<dbReference type="RefSeq" id="WP_121940865.1">
    <property type="nucleotide sequence ID" value="NZ_CP137846.1"/>
</dbReference>
<accession>A0A3L9ZYM6</accession>
<feature type="domain" description="OCT" evidence="11">
    <location>
        <begin position="341"/>
        <end position="419"/>
    </location>
</feature>
<dbReference type="InterPro" id="IPR031167">
    <property type="entry name" value="G_OBG"/>
</dbReference>
<comment type="subunit">
    <text evidence="9">Monomer.</text>
</comment>
<organism evidence="13 14">
    <name type="scientific">Metamycoplasma subdolum</name>
    <dbReference type="NCBI Taxonomy" id="92407"/>
    <lineage>
        <taxon>Bacteria</taxon>
        <taxon>Bacillati</taxon>
        <taxon>Mycoplasmatota</taxon>
        <taxon>Mycoplasmoidales</taxon>
        <taxon>Metamycoplasmataceae</taxon>
        <taxon>Metamycoplasma</taxon>
    </lineage>
</organism>
<evidence type="ECO:0000256" key="7">
    <source>
        <dbReference type="ARBA" id="ARBA00022842"/>
    </source>
</evidence>
<keyword evidence="7 9" id="KW-0460">Magnesium</keyword>
<dbReference type="InterPro" id="IPR014100">
    <property type="entry name" value="GTP-bd_Obg/CgtA"/>
</dbReference>
<keyword evidence="5 9" id="KW-0547">Nucleotide-binding</keyword>
<feature type="binding site" evidence="9">
    <location>
        <begin position="189"/>
        <end position="193"/>
    </location>
    <ligand>
        <name>GTP</name>
        <dbReference type="ChEBI" id="CHEBI:37565"/>
    </ligand>
</feature>
<comment type="subcellular location">
    <subcellularLocation>
        <location evidence="9">Cytoplasm</location>
    </subcellularLocation>
</comment>
<dbReference type="PROSITE" id="PS51883">
    <property type="entry name" value="OBG"/>
    <property type="match status" value="1"/>
</dbReference>
<dbReference type="GO" id="GO:0042254">
    <property type="term" value="P:ribosome biogenesis"/>
    <property type="evidence" value="ECO:0007669"/>
    <property type="project" value="UniProtKB-UniRule"/>
</dbReference>
<dbReference type="Pfam" id="PF01018">
    <property type="entry name" value="GTP1_OBG"/>
    <property type="match status" value="1"/>
</dbReference>
<dbReference type="SUPFAM" id="SSF102741">
    <property type="entry name" value="Obg GTP-binding protein C-terminal domain"/>
    <property type="match status" value="1"/>
</dbReference>
<dbReference type="OrthoDB" id="9807318at2"/>
<dbReference type="CDD" id="cd01898">
    <property type="entry name" value="Obg"/>
    <property type="match status" value="1"/>
</dbReference>
<dbReference type="GO" id="GO:0005525">
    <property type="term" value="F:GTP binding"/>
    <property type="evidence" value="ECO:0007669"/>
    <property type="project" value="UniProtKB-UniRule"/>
</dbReference>
<comment type="cofactor">
    <cofactor evidence="1 9">
        <name>Mg(2+)</name>
        <dbReference type="ChEBI" id="CHEBI:18420"/>
    </cofactor>
</comment>
<dbReference type="NCBIfam" id="NF008955">
    <property type="entry name" value="PRK12297.1"/>
    <property type="match status" value="1"/>
</dbReference>
<dbReference type="GO" id="GO:0003924">
    <property type="term" value="F:GTPase activity"/>
    <property type="evidence" value="ECO:0007669"/>
    <property type="project" value="UniProtKB-UniRule"/>
</dbReference>